<reference evidence="3 4" key="1">
    <citation type="submission" date="2024-04" db="EMBL/GenBank/DDBJ databases">
        <title>Human intestinal bacterial collection.</title>
        <authorList>
            <person name="Pauvert C."/>
            <person name="Hitch T.C.A."/>
            <person name="Clavel T."/>
        </authorList>
    </citation>
    <scope>NUCLEOTIDE SEQUENCE [LARGE SCALE GENOMIC DNA]</scope>
    <source>
        <strain evidence="3 4">CLA-SR-H026</strain>
    </source>
</reference>
<proteinExistence type="predicted"/>
<organism evidence="3 4">
    <name type="scientific">Aedoeadaptatus acetigenes</name>
    <dbReference type="NCBI Taxonomy" id="2981723"/>
    <lineage>
        <taxon>Bacteria</taxon>
        <taxon>Bacillati</taxon>
        <taxon>Bacillota</taxon>
        <taxon>Tissierellia</taxon>
        <taxon>Tissierellales</taxon>
        <taxon>Peptoniphilaceae</taxon>
        <taxon>Aedoeadaptatus</taxon>
    </lineage>
</organism>
<dbReference type="InterPro" id="IPR007685">
    <property type="entry name" value="RelA_SpoT"/>
</dbReference>
<sequence length="445" mass="52875">MELDLFNFIDRSIELLNNKYEFIAELERELENFFEMEFKDNDSFLAVNSRIKSANSLREKIIRNSLYMRYDDAAEMLRHMQDIIGLRIECRFTDDEVDIYRAIKDLFYIPVGNGYYRSPSHKHILLDMETAQPMIQKNGFGIYKIDGIIQKGDEKLNFELQIKSLVNVFWGEIDHKVLYKNYNYMLTEEFFRDIMHSIKDNLSMIDRQLRILYEHVNDMDSSAVKSNHRQLKSLLSKIIHDIFVGTIRKELGFVVDFNETSDIIVEYLDYKCQALLDYDEGENFIRLLNRINHIDQKGFKVAEGVEFDRRPTFTTAFTERVGKAVYAVMQREFGWNLFFKIIAEIEQSEPRIDFEEFFRYLESLLIETIKREVDSSGFSEEEYASVIDFILNCYASMVEKDPSMNHMISSYYGLSTHSISQVFRNIRSYEDFQNNKGRIERMLNY</sequence>
<dbReference type="InterPro" id="IPR043519">
    <property type="entry name" value="NT_sf"/>
</dbReference>
<comment type="caution">
    <text evidence="3">The sequence shown here is derived from an EMBL/GenBank/DDBJ whole genome shotgun (WGS) entry which is preliminary data.</text>
</comment>
<gene>
    <name evidence="3" type="ORF">AAA081_02615</name>
</gene>
<feature type="domain" description="RelA/SpoT" evidence="2">
    <location>
        <begin position="49"/>
        <end position="185"/>
    </location>
</feature>
<dbReference type="Proteomes" id="UP001481872">
    <property type="component" value="Unassembled WGS sequence"/>
</dbReference>
<comment type="pathway">
    <text evidence="1">Purine metabolism; ppGpp biosynthesis; ppGpp from GTP: step 1/2.</text>
</comment>
<evidence type="ECO:0000256" key="1">
    <source>
        <dbReference type="ARBA" id="ARBA00004976"/>
    </source>
</evidence>
<evidence type="ECO:0000313" key="3">
    <source>
        <dbReference type="EMBL" id="MEQ3353196.1"/>
    </source>
</evidence>
<keyword evidence="4" id="KW-1185">Reference proteome</keyword>
<dbReference type="RefSeq" id="WP_349053584.1">
    <property type="nucleotide sequence ID" value="NZ_JBBNPS010000004.1"/>
</dbReference>
<dbReference type="Pfam" id="PF04607">
    <property type="entry name" value="RelA_SpoT"/>
    <property type="match status" value="1"/>
</dbReference>
<protein>
    <submittedName>
        <fullName evidence="3">(P)ppGpp synthetase</fullName>
    </submittedName>
</protein>
<dbReference type="PANTHER" id="PTHR41773">
    <property type="entry name" value="GTP PYROPHOSPHATASE-RELATED"/>
    <property type="match status" value="1"/>
</dbReference>
<dbReference type="SMART" id="SM00954">
    <property type="entry name" value="RelA_SpoT"/>
    <property type="match status" value="1"/>
</dbReference>
<dbReference type="Gene3D" id="3.30.460.10">
    <property type="entry name" value="Beta Polymerase, domain 2"/>
    <property type="match status" value="1"/>
</dbReference>
<accession>A0ABV1J4U5</accession>
<name>A0ABV1J4U5_9FIRM</name>
<evidence type="ECO:0000259" key="2">
    <source>
        <dbReference type="SMART" id="SM00954"/>
    </source>
</evidence>
<dbReference type="SUPFAM" id="SSF81301">
    <property type="entry name" value="Nucleotidyltransferase"/>
    <property type="match status" value="1"/>
</dbReference>
<dbReference type="PANTHER" id="PTHR41773:SF1">
    <property type="entry name" value="RELA_SPOT DOMAIN-CONTAINING PROTEIN"/>
    <property type="match status" value="1"/>
</dbReference>
<dbReference type="EMBL" id="JBBNPS010000004">
    <property type="protein sequence ID" value="MEQ3353196.1"/>
    <property type="molecule type" value="Genomic_DNA"/>
</dbReference>
<evidence type="ECO:0000313" key="4">
    <source>
        <dbReference type="Proteomes" id="UP001481872"/>
    </source>
</evidence>